<keyword evidence="15" id="KW-1185">Reference proteome</keyword>
<comment type="similarity">
    <text evidence="12">Belongs to the G-protein coupled receptor 1 family.</text>
</comment>
<evidence type="ECO:0000256" key="7">
    <source>
        <dbReference type="ARBA" id="ARBA00022989"/>
    </source>
</evidence>
<evidence type="ECO:0000259" key="14">
    <source>
        <dbReference type="PROSITE" id="PS50262"/>
    </source>
</evidence>
<keyword evidence="7 13" id="KW-1133">Transmembrane helix</keyword>
<evidence type="ECO:0000313" key="15">
    <source>
        <dbReference type="Proteomes" id="UP000695026"/>
    </source>
</evidence>
<reference evidence="16" key="1">
    <citation type="submission" date="2025-08" db="UniProtKB">
        <authorList>
            <consortium name="RefSeq"/>
        </authorList>
    </citation>
    <scope>IDENTIFICATION</scope>
    <source>
        <tissue evidence="16">Liver</tissue>
    </source>
</reference>
<dbReference type="Gene3D" id="1.20.1070.10">
    <property type="entry name" value="Rhodopsin 7-helix transmembrane proteins"/>
    <property type="match status" value="1"/>
</dbReference>
<feature type="transmembrane region" description="Helical" evidence="13">
    <location>
        <begin position="54"/>
        <end position="74"/>
    </location>
</feature>
<dbReference type="PROSITE" id="PS50262">
    <property type="entry name" value="G_PROTEIN_RECEP_F1_2"/>
    <property type="match status" value="1"/>
</dbReference>
<dbReference type="OMA" id="HASMNIF"/>
<dbReference type="RefSeq" id="XP_025033207.1">
    <property type="nucleotide sequence ID" value="XM_025177439.1"/>
</dbReference>
<evidence type="ECO:0000256" key="10">
    <source>
        <dbReference type="ARBA" id="ARBA00023170"/>
    </source>
</evidence>
<dbReference type="KEGG" id="pbi:112543208"/>
<evidence type="ECO:0000256" key="6">
    <source>
        <dbReference type="ARBA" id="ARBA00022725"/>
    </source>
</evidence>
<feature type="transmembrane region" description="Helical" evidence="13">
    <location>
        <begin position="195"/>
        <end position="220"/>
    </location>
</feature>
<keyword evidence="9 13" id="KW-0472">Membrane</keyword>
<sequence>MDNETTQFLLLEFSKIWELQIMHTVLLLILYLMTVTGNLLLISAVISDHHLHTPMYFFLMNLAMQDIGSVSVILPKAVFNSLMKIRTISHSGCVAQVMLFVFFLSSDIPLLTVMAYDRYVAICNPLQYEMIMNRKACTKLVGSVWTAGLLNASLHTTVTFNTPFCSNTLDQFYCEIPYLLKIACSGLYVTEIGVLVFSATLTIGCFAFIIVTYVHVFSAVLRIPSVQGRKKAFSTCLPHLIVFSIFLFTGAFAYLKPVADSPSHPDFLITIMYSTIPPMLNPLIYSMRNKDIKAALSRIFGQKLFYFKEI</sequence>
<feature type="transmembrane region" description="Helical" evidence="13">
    <location>
        <begin position="232"/>
        <end position="255"/>
    </location>
</feature>
<dbReference type="PRINTS" id="PR00237">
    <property type="entry name" value="GPCRRHODOPSN"/>
</dbReference>
<organism evidence="15 16">
    <name type="scientific">Python bivittatus</name>
    <name type="common">Burmese python</name>
    <name type="synonym">Python molurus bivittatus</name>
    <dbReference type="NCBI Taxonomy" id="176946"/>
    <lineage>
        <taxon>Eukaryota</taxon>
        <taxon>Metazoa</taxon>
        <taxon>Chordata</taxon>
        <taxon>Craniata</taxon>
        <taxon>Vertebrata</taxon>
        <taxon>Euteleostomi</taxon>
        <taxon>Lepidosauria</taxon>
        <taxon>Squamata</taxon>
        <taxon>Bifurcata</taxon>
        <taxon>Unidentata</taxon>
        <taxon>Episquamata</taxon>
        <taxon>Toxicofera</taxon>
        <taxon>Serpentes</taxon>
        <taxon>Henophidia</taxon>
        <taxon>Pythonidae</taxon>
        <taxon>Python</taxon>
    </lineage>
</organism>
<evidence type="ECO:0000256" key="1">
    <source>
        <dbReference type="ARBA" id="ARBA00002936"/>
    </source>
</evidence>
<dbReference type="SUPFAM" id="SSF81321">
    <property type="entry name" value="Family A G protein-coupled receptor-like"/>
    <property type="match status" value="1"/>
</dbReference>
<protein>
    <recommendedName>
        <fullName evidence="13">Olfactory receptor</fullName>
    </recommendedName>
</protein>
<dbReference type="CDD" id="cd15227">
    <property type="entry name" value="7tmA_OR14-like"/>
    <property type="match status" value="1"/>
</dbReference>
<feature type="transmembrane region" description="Helical" evidence="13">
    <location>
        <begin position="20"/>
        <end position="42"/>
    </location>
</feature>
<feature type="transmembrane region" description="Helical" evidence="13">
    <location>
        <begin position="267"/>
        <end position="285"/>
    </location>
</feature>
<evidence type="ECO:0000256" key="12">
    <source>
        <dbReference type="RuleBase" id="RU000688"/>
    </source>
</evidence>
<dbReference type="InterPro" id="IPR017452">
    <property type="entry name" value="GPCR_Rhodpsn_7TM"/>
</dbReference>
<dbReference type="Pfam" id="PF13853">
    <property type="entry name" value="7tm_4"/>
    <property type="match status" value="1"/>
</dbReference>
<comment type="subcellular location">
    <subcellularLocation>
        <location evidence="2 13">Cell membrane</location>
        <topology evidence="2 13">Multi-pass membrane protein</topology>
    </subcellularLocation>
</comment>
<dbReference type="PROSITE" id="PS00237">
    <property type="entry name" value="G_PROTEIN_RECEP_F1_1"/>
    <property type="match status" value="1"/>
</dbReference>
<evidence type="ECO:0000256" key="9">
    <source>
        <dbReference type="ARBA" id="ARBA00023136"/>
    </source>
</evidence>
<feature type="transmembrane region" description="Helical" evidence="13">
    <location>
        <begin position="94"/>
        <end position="116"/>
    </location>
</feature>
<feature type="domain" description="G-protein coupled receptors family 1 profile" evidence="14">
    <location>
        <begin position="37"/>
        <end position="285"/>
    </location>
</feature>
<proteinExistence type="inferred from homology"/>
<dbReference type="GO" id="GO:0005886">
    <property type="term" value="C:plasma membrane"/>
    <property type="evidence" value="ECO:0007669"/>
    <property type="project" value="UniProtKB-SubCell"/>
</dbReference>
<keyword evidence="4 13" id="KW-0716">Sensory transduction</keyword>
<dbReference type="InterPro" id="IPR050516">
    <property type="entry name" value="Olfactory_GPCR"/>
</dbReference>
<dbReference type="InterPro" id="IPR000725">
    <property type="entry name" value="Olfact_rcpt"/>
</dbReference>
<feature type="transmembrane region" description="Helical" evidence="13">
    <location>
        <begin position="136"/>
        <end position="154"/>
    </location>
</feature>
<gene>
    <name evidence="16" type="primary">LOC112543208</name>
</gene>
<keyword evidence="6 13" id="KW-0552">Olfaction</keyword>
<dbReference type="AlphaFoldDB" id="A0A9F5J5N5"/>
<dbReference type="GeneID" id="112543208"/>
<evidence type="ECO:0000256" key="5">
    <source>
        <dbReference type="ARBA" id="ARBA00022692"/>
    </source>
</evidence>
<evidence type="ECO:0000256" key="2">
    <source>
        <dbReference type="ARBA" id="ARBA00004651"/>
    </source>
</evidence>
<comment type="function">
    <text evidence="1">Odorant receptor.</text>
</comment>
<evidence type="ECO:0000313" key="16">
    <source>
        <dbReference type="RefSeq" id="XP_025033207.1"/>
    </source>
</evidence>
<dbReference type="PRINTS" id="PR00245">
    <property type="entry name" value="OLFACTORYR"/>
</dbReference>
<evidence type="ECO:0000256" key="11">
    <source>
        <dbReference type="ARBA" id="ARBA00023224"/>
    </source>
</evidence>
<keyword evidence="3 13" id="KW-1003">Cell membrane</keyword>
<evidence type="ECO:0000256" key="3">
    <source>
        <dbReference type="ARBA" id="ARBA00022475"/>
    </source>
</evidence>
<dbReference type="FunFam" id="1.20.1070.10:FF:000037">
    <property type="entry name" value="Olfactory receptor"/>
    <property type="match status" value="1"/>
</dbReference>
<keyword evidence="10 12" id="KW-0675">Receptor</keyword>
<evidence type="ECO:0000256" key="4">
    <source>
        <dbReference type="ARBA" id="ARBA00022606"/>
    </source>
</evidence>
<accession>A0A9F5J5N5</accession>
<dbReference type="OrthoDB" id="6151005at2759"/>
<dbReference type="GO" id="GO:0004930">
    <property type="term" value="F:G protein-coupled receptor activity"/>
    <property type="evidence" value="ECO:0007669"/>
    <property type="project" value="UniProtKB-KW"/>
</dbReference>
<dbReference type="GO" id="GO:0004984">
    <property type="term" value="F:olfactory receptor activity"/>
    <property type="evidence" value="ECO:0007669"/>
    <property type="project" value="InterPro"/>
</dbReference>
<dbReference type="InterPro" id="IPR000276">
    <property type="entry name" value="GPCR_Rhodpsn"/>
</dbReference>
<evidence type="ECO:0000256" key="13">
    <source>
        <dbReference type="RuleBase" id="RU363047"/>
    </source>
</evidence>
<dbReference type="PANTHER" id="PTHR26452">
    <property type="entry name" value="OLFACTORY RECEPTOR"/>
    <property type="match status" value="1"/>
</dbReference>
<keyword evidence="5 12" id="KW-0812">Transmembrane</keyword>
<keyword evidence="8 12" id="KW-0297">G-protein coupled receptor</keyword>
<dbReference type="Proteomes" id="UP000695026">
    <property type="component" value="Unplaced"/>
</dbReference>
<evidence type="ECO:0000256" key="8">
    <source>
        <dbReference type="ARBA" id="ARBA00023040"/>
    </source>
</evidence>
<keyword evidence="11 12" id="KW-0807">Transducer</keyword>
<name>A0A9F5J5N5_PYTBI</name>